<dbReference type="InterPro" id="IPR014729">
    <property type="entry name" value="Rossmann-like_a/b/a_fold"/>
</dbReference>
<dbReference type="InterPro" id="IPR000049">
    <property type="entry name" value="ET-Flavoprotein_bsu_CS"/>
</dbReference>
<dbReference type="EMBL" id="SODA01000010">
    <property type="protein sequence ID" value="TDW04357.1"/>
    <property type="molecule type" value="Genomic_DNA"/>
</dbReference>
<evidence type="ECO:0000313" key="6">
    <source>
        <dbReference type="Proteomes" id="UP000294697"/>
    </source>
</evidence>
<dbReference type="CDD" id="cd01714">
    <property type="entry name" value="ETF_beta"/>
    <property type="match status" value="1"/>
</dbReference>
<dbReference type="InterPro" id="IPR012255">
    <property type="entry name" value="ETF_b"/>
</dbReference>
<dbReference type="InterPro" id="IPR033948">
    <property type="entry name" value="ETF_beta_N"/>
</dbReference>
<dbReference type="Pfam" id="PF01012">
    <property type="entry name" value="ETF"/>
    <property type="match status" value="1"/>
</dbReference>
<dbReference type="Gene3D" id="3.40.50.620">
    <property type="entry name" value="HUPs"/>
    <property type="match status" value="1"/>
</dbReference>
<evidence type="ECO:0000256" key="3">
    <source>
        <dbReference type="ARBA" id="ARBA00049933"/>
    </source>
</evidence>
<dbReference type="GO" id="GO:0009055">
    <property type="term" value="F:electron transfer activity"/>
    <property type="evidence" value="ECO:0007669"/>
    <property type="project" value="InterPro"/>
</dbReference>
<accession>A0A4R7Z4Y9</accession>
<evidence type="ECO:0000256" key="1">
    <source>
        <dbReference type="ARBA" id="ARBA00007557"/>
    </source>
</evidence>
<dbReference type="PANTHER" id="PTHR21294:SF17">
    <property type="entry name" value="PROTEIN FIXA"/>
    <property type="match status" value="1"/>
</dbReference>
<gene>
    <name evidence="5" type="ORF">C8C77_11055</name>
</gene>
<comment type="similarity">
    <text evidence="1">Belongs to the ETF beta-subunit/FixA family.</text>
</comment>
<dbReference type="AlphaFoldDB" id="A0A4R7Z4Y9"/>
<sequence>MNIVIPIKQVPETSNVKMDEETGTMKREGVESIINPLDLYAIETGIQLKEEYGGKITVITMGPPSADKALKEAIAMGCDDGILLSGREFAGSDTWATSYALSEAIREIGDFDLILAGERATDGDTGQVGPGIASWLDLTLSTYTSKVVDLNLVEDEEVNYTNVEQDSIIVERMVEDGYEKLELPLPALLTVVKEISFPRLPTLRGKQRSRKVEIPQWNLGNLDLNQEYLGLQGSPTRVVNIDHPKVTRGGTIIDVREDGKVEEAVSKLIDYLKAKELV</sequence>
<dbReference type="SUPFAM" id="SSF52402">
    <property type="entry name" value="Adenine nucleotide alpha hydrolases-like"/>
    <property type="match status" value="1"/>
</dbReference>
<evidence type="ECO:0000256" key="2">
    <source>
        <dbReference type="ARBA" id="ARBA00042002"/>
    </source>
</evidence>
<reference evidence="5 6" key="1">
    <citation type="submission" date="2019-03" db="EMBL/GenBank/DDBJ databases">
        <title>Subsurface microbial communities from deep shales in Ohio and West Virginia, USA.</title>
        <authorList>
            <person name="Wrighton K."/>
        </authorList>
    </citation>
    <scope>NUCLEOTIDE SEQUENCE [LARGE SCALE GENOMIC DNA]</scope>
    <source>
        <strain evidence="5 6">MSL9.2</strain>
    </source>
</reference>
<protein>
    <recommendedName>
        <fullName evidence="2">Electron transfer flavoprotein small subunit</fullName>
    </recommendedName>
</protein>
<comment type="caution">
    <text evidence="5">The sequence shown here is derived from an EMBL/GenBank/DDBJ whole genome shotgun (WGS) entry which is preliminary data.</text>
</comment>
<dbReference type="PANTHER" id="PTHR21294">
    <property type="entry name" value="ELECTRON TRANSFER FLAVOPROTEIN BETA-SUBUNIT"/>
    <property type="match status" value="1"/>
</dbReference>
<dbReference type="SMART" id="SM00893">
    <property type="entry name" value="ETF"/>
    <property type="match status" value="1"/>
</dbReference>
<organism evidence="5 6">
    <name type="scientific">Halanaerobium saccharolyticum</name>
    <dbReference type="NCBI Taxonomy" id="43595"/>
    <lineage>
        <taxon>Bacteria</taxon>
        <taxon>Bacillati</taxon>
        <taxon>Bacillota</taxon>
        <taxon>Clostridia</taxon>
        <taxon>Halanaerobiales</taxon>
        <taxon>Halanaerobiaceae</taxon>
        <taxon>Halanaerobium</taxon>
    </lineage>
</organism>
<evidence type="ECO:0000259" key="4">
    <source>
        <dbReference type="SMART" id="SM00893"/>
    </source>
</evidence>
<proteinExistence type="inferred from homology"/>
<dbReference type="OrthoDB" id="9804960at2"/>
<dbReference type="PROSITE" id="PS01065">
    <property type="entry name" value="ETF_BETA"/>
    <property type="match status" value="1"/>
</dbReference>
<name>A0A4R7Z4Y9_9FIRM</name>
<dbReference type="PIRSF" id="PIRSF000090">
    <property type="entry name" value="Beta-ETF"/>
    <property type="match status" value="1"/>
</dbReference>
<dbReference type="Proteomes" id="UP000294697">
    <property type="component" value="Unassembled WGS sequence"/>
</dbReference>
<feature type="domain" description="Electron transfer flavoprotein alpha/beta-subunit N-terminal" evidence="4">
    <location>
        <begin position="22"/>
        <end position="226"/>
    </location>
</feature>
<evidence type="ECO:0000313" key="5">
    <source>
        <dbReference type="EMBL" id="TDW04357.1"/>
    </source>
</evidence>
<dbReference type="RefSeq" id="WP_111572278.1">
    <property type="nucleotide sequence ID" value="NZ_QLME01000011.1"/>
</dbReference>
<comment type="cofactor">
    <cofactor evidence="3">
        <name>AMP</name>
        <dbReference type="ChEBI" id="CHEBI:456215"/>
    </cofactor>
</comment>
<dbReference type="InterPro" id="IPR014730">
    <property type="entry name" value="ETF_a/b_N"/>
</dbReference>